<name>A0A193H1D7_9CAUD</name>
<evidence type="ECO:0000313" key="1">
    <source>
        <dbReference type="EMBL" id="ANN87074.1"/>
    </source>
</evidence>
<keyword evidence="2" id="KW-1185">Reference proteome</keyword>
<dbReference type="RefSeq" id="YP_009280195.1">
    <property type="nucleotide sequence ID" value="NC_031022.1"/>
</dbReference>
<dbReference type="Proteomes" id="UP000201391">
    <property type="component" value="Segment"/>
</dbReference>
<evidence type="ECO:0000313" key="2">
    <source>
        <dbReference type="Proteomes" id="UP000201391"/>
    </source>
</evidence>
<sequence>MFYSLMRESKIVIEYDGRGYHFDALSNYDASTSFQEFKTLRRTIHNRTNYADSIINAQDPSSISLAINFSTTLIESNFFDWMGFTREGNSLFLPRNTPNIEPIMFNMYIINYNNSCIYFENCYVSTVDFSLDKSVPILNVGIESGKFSEVSTFRDGYTITQGEVLPYSPPAVYTNSAPLPALISASMSFQQQCSWREDRSIFDINKVYTNKRAYVNEMNASATLAFYYVKRLVGDKSLNLDPETRTPLIIKNKYVSITFPLARITKRLDFSDVYKVEWDIIPTASSDPVRIDFFGEIKND</sequence>
<dbReference type="KEGG" id="vg:29062717"/>
<reference evidence="1 2" key="1">
    <citation type="submission" date="2016-04" db="EMBL/GenBank/DDBJ databases">
        <title>Genetic Characterization of ShigActive phages.</title>
        <authorList>
            <person name="Das C.R."/>
            <person name="Woolston J."/>
            <person name="Li M."/>
            <person name="Sulakvelidze A."/>
            <person name="Soffer N."/>
        </authorList>
    </citation>
    <scope>NUCLEOTIDE SEQUENCE [LARGE SCALE GENOMIC DNA]</scope>
</reference>
<organism evidence="1 2">
    <name type="scientific">Shigella phage SHSML-45</name>
    <dbReference type="NCBI Taxonomy" id="1863010"/>
    <lineage>
        <taxon>Viruses</taxon>
        <taxon>Duplodnaviria</taxon>
        <taxon>Heunggongvirae</taxon>
        <taxon>Uroviricota</taxon>
        <taxon>Caudoviricetes</taxon>
        <taxon>Demerecviridae</taxon>
        <taxon>Markadamsvirinae</taxon>
        <taxon>Tequintavirus</taxon>
        <taxon>Tequintavirus SHSML45</taxon>
    </lineage>
</organism>
<dbReference type="EMBL" id="KX130863">
    <property type="protein sequence ID" value="ANN87074.1"/>
    <property type="molecule type" value="Genomic_DNA"/>
</dbReference>
<accession>A0A193H1D7</accession>
<protein>
    <submittedName>
        <fullName evidence="1">Tail fibers protein</fullName>
    </submittedName>
</protein>
<dbReference type="Pfam" id="PF23779">
    <property type="entry name" value="Baseplate_Tube_p140"/>
    <property type="match status" value="1"/>
</dbReference>
<dbReference type="GeneID" id="29062717"/>
<proteinExistence type="predicted"/>
<dbReference type="InterPro" id="IPR056389">
    <property type="entry name" value="Baseplate_tube_p140"/>
</dbReference>